<reference evidence="2 3" key="2">
    <citation type="submission" date="2017-10" db="EMBL/GenBank/DDBJ databases">
        <title>Genome analyses suggest a sexual origin of heterokaryosis in a supposedly ancient asexual fungus.</title>
        <authorList>
            <person name="Corradi N."/>
            <person name="Sedzielewska K."/>
            <person name="Noel J."/>
            <person name="Charron P."/>
            <person name="Farinelli L."/>
            <person name="Marton T."/>
            <person name="Kruger M."/>
            <person name="Pelin A."/>
            <person name="Brachmann A."/>
            <person name="Corradi N."/>
        </authorList>
    </citation>
    <scope>NUCLEOTIDE SEQUENCE [LARGE SCALE GENOMIC DNA]</scope>
    <source>
        <strain evidence="2 3">A1</strain>
    </source>
</reference>
<protein>
    <submittedName>
        <fullName evidence="2">Uncharacterized protein</fullName>
    </submittedName>
</protein>
<evidence type="ECO:0000256" key="1">
    <source>
        <dbReference type="SAM" id="MobiDB-lite"/>
    </source>
</evidence>
<evidence type="ECO:0000313" key="2">
    <source>
        <dbReference type="EMBL" id="PKC58001.1"/>
    </source>
</evidence>
<dbReference type="EMBL" id="LLXH01001659">
    <property type="protein sequence ID" value="PKC58001.1"/>
    <property type="molecule type" value="Genomic_DNA"/>
</dbReference>
<dbReference type="VEuPathDB" id="FungiDB:RhiirFUN_015314"/>
<dbReference type="VEuPathDB" id="FungiDB:RhiirA1_471634"/>
<accession>A0A2N0R3Z6</accession>
<dbReference type="AlphaFoldDB" id="A0A2N0R3Z6"/>
<dbReference type="Proteomes" id="UP000232688">
    <property type="component" value="Unassembled WGS sequence"/>
</dbReference>
<name>A0A2N0R3Z6_9GLOM</name>
<sequence length="196" mass="22090">MSGSALTLNVGLSFHTWKAAFQHINNGLINKEHLISHSKKPSKSCHTNCKWSVNLSRPIKNNPGPLIFVTTFFNEHSSHNLDVFAYNFKESKAFMKSMLKDIEWMSIYTWSFKSIVNQACVGNPIIRHPKGRPPGTARFKGPLQTSTQSNEAPTSRNVAYAYLTIFNNVNIDTIAKRSRSLIFALTELASEDKVLF</sequence>
<reference evidence="2 3" key="1">
    <citation type="submission" date="2017-10" db="EMBL/GenBank/DDBJ databases">
        <title>Extensive intraspecific genome diversity in a model arbuscular mycorrhizal fungus.</title>
        <authorList>
            <person name="Chen E.C.H."/>
            <person name="Morin E."/>
            <person name="Baudet D."/>
            <person name="Noel J."/>
            <person name="Ndikumana S."/>
            <person name="Charron P."/>
            <person name="St-Onge C."/>
            <person name="Giorgi J."/>
            <person name="Grigoriev I.V."/>
            <person name="Roux C."/>
            <person name="Martin F.M."/>
            <person name="Corradi N."/>
        </authorList>
    </citation>
    <scope>NUCLEOTIDE SEQUENCE [LARGE SCALE GENOMIC DNA]</scope>
    <source>
        <strain evidence="2 3">A1</strain>
    </source>
</reference>
<comment type="caution">
    <text evidence="2">The sequence shown here is derived from an EMBL/GenBank/DDBJ whole genome shotgun (WGS) entry which is preliminary data.</text>
</comment>
<gene>
    <name evidence="2" type="ORF">RhiirA1_471634</name>
</gene>
<feature type="compositionally biased region" description="Polar residues" evidence="1">
    <location>
        <begin position="143"/>
        <end position="152"/>
    </location>
</feature>
<evidence type="ECO:0000313" key="3">
    <source>
        <dbReference type="Proteomes" id="UP000232688"/>
    </source>
</evidence>
<organism evidence="2 3">
    <name type="scientific">Rhizophagus irregularis</name>
    <dbReference type="NCBI Taxonomy" id="588596"/>
    <lineage>
        <taxon>Eukaryota</taxon>
        <taxon>Fungi</taxon>
        <taxon>Fungi incertae sedis</taxon>
        <taxon>Mucoromycota</taxon>
        <taxon>Glomeromycotina</taxon>
        <taxon>Glomeromycetes</taxon>
        <taxon>Glomerales</taxon>
        <taxon>Glomeraceae</taxon>
        <taxon>Rhizophagus</taxon>
    </lineage>
</organism>
<proteinExistence type="predicted"/>
<feature type="region of interest" description="Disordered" evidence="1">
    <location>
        <begin position="130"/>
        <end position="152"/>
    </location>
</feature>